<dbReference type="HOGENOM" id="CLU_1090462_0_0_1"/>
<keyword evidence="1" id="KW-1133">Transmembrane helix</keyword>
<dbReference type="KEGG" id="psq:PUNSTDRAFT_116401"/>
<evidence type="ECO:0008006" key="5">
    <source>
        <dbReference type="Google" id="ProtNLM"/>
    </source>
</evidence>
<dbReference type="AlphaFoldDB" id="R7S3F3"/>
<feature type="chain" id="PRO_5004443741" description="Mid2 domain-containing protein" evidence="2">
    <location>
        <begin position="22"/>
        <end position="255"/>
    </location>
</feature>
<name>R7S3F3_PUNST</name>
<reference evidence="4" key="1">
    <citation type="journal article" date="2012" name="Science">
        <title>The Paleozoic origin of enzymatic lignin decomposition reconstructed from 31 fungal genomes.</title>
        <authorList>
            <person name="Floudas D."/>
            <person name="Binder M."/>
            <person name="Riley R."/>
            <person name="Barry K."/>
            <person name="Blanchette R.A."/>
            <person name="Henrissat B."/>
            <person name="Martinez A.T."/>
            <person name="Otillar R."/>
            <person name="Spatafora J.W."/>
            <person name="Yadav J.S."/>
            <person name="Aerts A."/>
            <person name="Benoit I."/>
            <person name="Boyd A."/>
            <person name="Carlson A."/>
            <person name="Copeland A."/>
            <person name="Coutinho P.M."/>
            <person name="de Vries R.P."/>
            <person name="Ferreira P."/>
            <person name="Findley K."/>
            <person name="Foster B."/>
            <person name="Gaskell J."/>
            <person name="Glotzer D."/>
            <person name="Gorecki P."/>
            <person name="Heitman J."/>
            <person name="Hesse C."/>
            <person name="Hori C."/>
            <person name="Igarashi K."/>
            <person name="Jurgens J.A."/>
            <person name="Kallen N."/>
            <person name="Kersten P."/>
            <person name="Kohler A."/>
            <person name="Kuees U."/>
            <person name="Kumar T.K.A."/>
            <person name="Kuo A."/>
            <person name="LaButti K."/>
            <person name="Larrondo L.F."/>
            <person name="Lindquist E."/>
            <person name="Ling A."/>
            <person name="Lombard V."/>
            <person name="Lucas S."/>
            <person name="Lundell T."/>
            <person name="Martin R."/>
            <person name="McLaughlin D.J."/>
            <person name="Morgenstern I."/>
            <person name="Morin E."/>
            <person name="Murat C."/>
            <person name="Nagy L.G."/>
            <person name="Nolan M."/>
            <person name="Ohm R.A."/>
            <person name="Patyshakuliyeva A."/>
            <person name="Rokas A."/>
            <person name="Ruiz-Duenas F.J."/>
            <person name="Sabat G."/>
            <person name="Salamov A."/>
            <person name="Samejima M."/>
            <person name="Schmutz J."/>
            <person name="Slot J.C."/>
            <person name="St John F."/>
            <person name="Stenlid J."/>
            <person name="Sun H."/>
            <person name="Sun S."/>
            <person name="Syed K."/>
            <person name="Tsang A."/>
            <person name="Wiebenga A."/>
            <person name="Young D."/>
            <person name="Pisabarro A."/>
            <person name="Eastwood D.C."/>
            <person name="Martin F."/>
            <person name="Cullen D."/>
            <person name="Grigoriev I.V."/>
            <person name="Hibbett D.S."/>
        </authorList>
    </citation>
    <scope>NUCLEOTIDE SEQUENCE [LARGE SCALE GENOMIC DNA]</scope>
    <source>
        <strain evidence="4">HHB-11173 SS5</strain>
    </source>
</reference>
<keyword evidence="1" id="KW-0472">Membrane</keyword>
<dbReference type="Proteomes" id="UP000054196">
    <property type="component" value="Unassembled WGS sequence"/>
</dbReference>
<feature type="signal peptide" evidence="2">
    <location>
        <begin position="1"/>
        <end position="21"/>
    </location>
</feature>
<evidence type="ECO:0000256" key="2">
    <source>
        <dbReference type="SAM" id="SignalP"/>
    </source>
</evidence>
<accession>R7S3F3</accession>
<feature type="transmembrane region" description="Helical" evidence="1">
    <location>
        <begin position="185"/>
        <end position="208"/>
    </location>
</feature>
<evidence type="ECO:0000313" key="3">
    <source>
        <dbReference type="EMBL" id="EIN04399.1"/>
    </source>
</evidence>
<keyword evidence="2" id="KW-0732">Signal</keyword>
<dbReference type="RefSeq" id="XP_007388194.1">
    <property type="nucleotide sequence ID" value="XM_007388132.1"/>
</dbReference>
<protein>
    <recommendedName>
        <fullName evidence="5">Mid2 domain-containing protein</fullName>
    </recommendedName>
</protein>
<organism evidence="3 4">
    <name type="scientific">Punctularia strigosozonata (strain HHB-11173)</name>
    <name type="common">White-rot fungus</name>
    <dbReference type="NCBI Taxonomy" id="741275"/>
    <lineage>
        <taxon>Eukaryota</taxon>
        <taxon>Fungi</taxon>
        <taxon>Dikarya</taxon>
        <taxon>Basidiomycota</taxon>
        <taxon>Agaricomycotina</taxon>
        <taxon>Agaricomycetes</taxon>
        <taxon>Corticiales</taxon>
        <taxon>Punctulariaceae</taxon>
        <taxon>Punctularia</taxon>
    </lineage>
</organism>
<dbReference type="GeneID" id="18876811"/>
<proteinExistence type="predicted"/>
<evidence type="ECO:0000313" key="4">
    <source>
        <dbReference type="Proteomes" id="UP000054196"/>
    </source>
</evidence>
<sequence length="255" mass="25920">MFSAPLLLVAAAFVRAQVASAQSSDVSPSTTAADPLTVTICAGFVGASTSECVAAFTDSAGQLTAIPLPTTTGSVETLNCFGDGCELVSTNSLGQLTTSVQSPGAKATSTPGFFSGTHTICGDDQCWAEYWTGGGWAAVPISRTTYYATGTVAVTASGAVASSSSSSAPLDAVSSGSGSNRTLTVIVPAVVGTVGGLLLLILGAILYIRYRARKDAPSREWTKNPKLDLVAPGQAKGAREMSEAEVDDLHRNAFV</sequence>
<evidence type="ECO:0000256" key="1">
    <source>
        <dbReference type="SAM" id="Phobius"/>
    </source>
</evidence>
<gene>
    <name evidence="3" type="ORF">PUNSTDRAFT_116401</name>
</gene>
<keyword evidence="4" id="KW-1185">Reference proteome</keyword>
<dbReference type="EMBL" id="JH687554">
    <property type="protein sequence ID" value="EIN04399.1"/>
    <property type="molecule type" value="Genomic_DNA"/>
</dbReference>
<keyword evidence="1" id="KW-0812">Transmembrane</keyword>